<sequence length="110" mass="12263">MGAPKLTPDQVRTIVAEHVHAAATPPELAAKYGVQLMQIHRILKGQSWVQVTGGENVYRNDQTPIVTDAELIRLRRRGLTQQAIADRHMISQAAVSKRLRRLHSKGRVLA</sequence>
<organism evidence="1 2">
    <name type="scientific">Rhodococcus phage ReqiPine5</name>
    <dbReference type="NCBI Taxonomy" id="691963"/>
    <lineage>
        <taxon>Viruses</taxon>
        <taxon>Duplodnaviria</taxon>
        <taxon>Heunggongvirae</taxon>
        <taxon>Uroviricota</taxon>
        <taxon>Caudoviricetes</taxon>
        <taxon>Caudoviricetes incertae sedis</taxon>
        <taxon>Reqipinevirus</taxon>
        <taxon>Reqipinevirus reqipine5</taxon>
    </lineage>
</organism>
<accession>D4P823</accession>
<dbReference type="RefSeq" id="YP_009016229.1">
    <property type="nucleotide sequence ID" value="NC_023722.1"/>
</dbReference>
<dbReference type="Proteomes" id="UP000001504">
    <property type="component" value="Segment"/>
</dbReference>
<proteinExistence type="predicted"/>
<dbReference type="InterPro" id="IPR042075">
    <property type="entry name" value="KorB_DNA-db"/>
</dbReference>
<dbReference type="SUPFAM" id="SSF109709">
    <property type="entry name" value="KorB DNA-binding domain-like"/>
    <property type="match status" value="1"/>
</dbReference>
<gene>
    <name evidence="1" type="ORF">ReqiPine5gene48</name>
</gene>
<evidence type="ECO:0000313" key="2">
    <source>
        <dbReference type="Proteomes" id="UP000001504"/>
    </source>
</evidence>
<protein>
    <submittedName>
        <fullName evidence="1">Gp48</fullName>
    </submittedName>
</protein>
<reference evidence="1 2" key="1">
    <citation type="journal article" date="2011" name="Appl. Environ. Microbiol.">
        <title>Genomic and functional analyses of Rhodococcus equi phages ReqiPepy6, ReqiPoco6, ReqiPine5, and ReqiDocB7.</title>
        <authorList>
            <person name="Summer E.J."/>
            <person name="Liu M."/>
            <person name="Gill J.J."/>
            <person name="Grant M."/>
            <person name="Chan-Cortes T.N."/>
            <person name="Ferguson L."/>
            <person name="Janes C."/>
            <person name="Lange K."/>
            <person name="Bertoli M."/>
            <person name="Moore C."/>
            <person name="Orchard R.C."/>
            <person name="Cohen N."/>
            <person name="Young R."/>
        </authorList>
    </citation>
    <scope>NUCLEOTIDE SEQUENCE [LARGE SCALE GENOMIC DNA]</scope>
</reference>
<name>D4P823_9CAUD</name>
<dbReference type="GeneID" id="18564159"/>
<keyword evidence="2" id="KW-1185">Reference proteome</keyword>
<dbReference type="Gene3D" id="1.10.10.730">
    <property type="entry name" value="KorB DNA-binding domain"/>
    <property type="match status" value="1"/>
</dbReference>
<dbReference type="EMBL" id="GU580943">
    <property type="protein sequence ID" value="ADD81153.1"/>
    <property type="molecule type" value="Genomic_DNA"/>
</dbReference>
<dbReference type="KEGG" id="vg:18564159"/>
<evidence type="ECO:0000313" key="1">
    <source>
        <dbReference type="EMBL" id="ADD81153.1"/>
    </source>
</evidence>